<dbReference type="RefSeq" id="WP_072326771.1">
    <property type="nucleotide sequence ID" value="NZ_FPJW01000009.1"/>
</dbReference>
<reference evidence="1 2" key="1">
    <citation type="submission" date="2016-11" db="EMBL/GenBank/DDBJ databases">
        <authorList>
            <person name="Jaros S."/>
            <person name="Januszkiewicz K."/>
            <person name="Wedrychowicz H."/>
        </authorList>
    </citation>
    <scope>NUCLEOTIDE SEQUENCE [LARGE SCALE GENOMIC DNA]</scope>
    <source>
        <strain evidence="1 2">DSM 21637</strain>
    </source>
</reference>
<dbReference type="Proteomes" id="UP000182350">
    <property type="component" value="Unassembled WGS sequence"/>
</dbReference>
<dbReference type="STRING" id="1122209.SAMN02745752_02437"/>
<organism evidence="1 2">
    <name type="scientific">Marinospirillum alkaliphilum DSM 21637</name>
    <dbReference type="NCBI Taxonomy" id="1122209"/>
    <lineage>
        <taxon>Bacteria</taxon>
        <taxon>Pseudomonadati</taxon>
        <taxon>Pseudomonadota</taxon>
        <taxon>Gammaproteobacteria</taxon>
        <taxon>Oceanospirillales</taxon>
        <taxon>Oceanospirillaceae</taxon>
        <taxon>Marinospirillum</taxon>
    </lineage>
</organism>
<sequence>MTSLMPYGPLLERLLAGQFVCAESDEEGFRQLQDDSLRDSINDYLRPLNRRLASNPDASVWFLAWQELTAEAREQLSSQLAQTWNSLLPLLEWMQLVQEALGRDAVLTAGDILKPAEFVLRSEDNHSLRERLNRLAADRFFNSQSEDLGNQVKQIFRRLKEQGYLVQPHADRQYYRVTGKIDYLLDLVRFIRDEENLPIEDQPQQQEALL</sequence>
<name>A0A1K1YWF9_9GAMM</name>
<gene>
    <name evidence="1" type="ORF">SAMN02745752_02437</name>
</gene>
<dbReference type="EMBL" id="FPJW01000009">
    <property type="protein sequence ID" value="SFX66354.1"/>
    <property type="molecule type" value="Genomic_DNA"/>
</dbReference>
<evidence type="ECO:0000313" key="2">
    <source>
        <dbReference type="Proteomes" id="UP000182350"/>
    </source>
</evidence>
<keyword evidence="2" id="KW-1185">Reference proteome</keyword>
<dbReference type="InterPro" id="IPR053841">
    <property type="entry name" value="MksE"/>
</dbReference>
<evidence type="ECO:0000313" key="1">
    <source>
        <dbReference type="EMBL" id="SFX66354.1"/>
    </source>
</evidence>
<dbReference type="AlphaFoldDB" id="A0A1K1YWF9"/>
<proteinExistence type="predicted"/>
<dbReference type="Pfam" id="PF21980">
    <property type="entry name" value="MksE"/>
    <property type="match status" value="1"/>
</dbReference>
<accession>A0A1K1YWF9</accession>
<protein>
    <submittedName>
        <fullName evidence="1">Uncharacterized protein</fullName>
    </submittedName>
</protein>
<dbReference type="OrthoDB" id="8565179at2"/>